<proteinExistence type="predicted"/>
<keyword evidence="3" id="KW-1185">Reference proteome</keyword>
<name>A0A7C9I350_9DEIO</name>
<protein>
    <submittedName>
        <fullName evidence="2">Uncharacterized protein</fullName>
    </submittedName>
</protein>
<accession>A0A7C9I350</accession>
<dbReference type="RefSeq" id="WP_157459147.1">
    <property type="nucleotide sequence ID" value="NZ_WQLB01000011.1"/>
</dbReference>
<comment type="caution">
    <text evidence="2">The sequence shown here is derived from an EMBL/GenBank/DDBJ whole genome shotgun (WGS) entry which is preliminary data.</text>
</comment>
<feature type="signal peptide" evidence="1">
    <location>
        <begin position="1"/>
        <end position="21"/>
    </location>
</feature>
<sequence length="439" mass="46973">MRLSGLRFLFLGTLLSCWAHGAGLAGADHDGNGIRDDIDAYIAEHTPAASPEREAVQDYARGLQRLVTGQPPQVSLDSTPVLSLIRSGNKSWAEWTREVRSRTVNTGARLDAYAAAVQKAGPQFLPLYPIGEDDCASGQCTVVIFQNGILTTEETALKSMLALRRLLGETAGPQRLLYALNYNPTEGLLDLVEVFRQKFGEHDLGAALFAGTYGEPAALSAVAASLLEAKLRAQTTDQLPTTVGGWMTALSNPGSLLPKAKPVLPTVDEVADTTRQYVEAYLGSLVQTTLRLKDRAANSTYMDDNARQLTDGVEAYLRRGLRVVLVAHSQGNLYAEVVNRELERRGVPTQHFAVAGIAVPNGHSPANGPYVSTQADLVIGALRLIFPVLAANDHTVPAAQPGSAFLGHAFVDVYTSPGSAVSKRVADVVLQAIDQVSRP</sequence>
<gene>
    <name evidence="2" type="ORF">GO986_09955</name>
</gene>
<evidence type="ECO:0000313" key="2">
    <source>
        <dbReference type="EMBL" id="MVN87091.1"/>
    </source>
</evidence>
<dbReference type="Proteomes" id="UP000483286">
    <property type="component" value="Unassembled WGS sequence"/>
</dbReference>
<organism evidence="2 3">
    <name type="scientific">Deinococcus arboris</name>
    <dbReference type="NCBI Taxonomy" id="2682977"/>
    <lineage>
        <taxon>Bacteria</taxon>
        <taxon>Thermotogati</taxon>
        <taxon>Deinococcota</taxon>
        <taxon>Deinococci</taxon>
        <taxon>Deinococcales</taxon>
        <taxon>Deinococcaceae</taxon>
        <taxon>Deinococcus</taxon>
    </lineage>
</organism>
<keyword evidence="1" id="KW-0732">Signal</keyword>
<feature type="chain" id="PRO_5028862522" evidence="1">
    <location>
        <begin position="22"/>
        <end position="439"/>
    </location>
</feature>
<dbReference type="AlphaFoldDB" id="A0A7C9I350"/>
<reference evidence="2 3" key="1">
    <citation type="submission" date="2019-12" db="EMBL/GenBank/DDBJ databases">
        <title>Deinococcus sp. HMF7620 Genome sequencing and assembly.</title>
        <authorList>
            <person name="Kang H."/>
            <person name="Kim H."/>
            <person name="Joh K."/>
        </authorList>
    </citation>
    <scope>NUCLEOTIDE SEQUENCE [LARGE SCALE GENOMIC DNA]</scope>
    <source>
        <strain evidence="2 3">HMF7620</strain>
    </source>
</reference>
<dbReference type="EMBL" id="WQLB01000011">
    <property type="protein sequence ID" value="MVN87091.1"/>
    <property type="molecule type" value="Genomic_DNA"/>
</dbReference>
<evidence type="ECO:0000256" key="1">
    <source>
        <dbReference type="SAM" id="SignalP"/>
    </source>
</evidence>
<evidence type="ECO:0000313" key="3">
    <source>
        <dbReference type="Proteomes" id="UP000483286"/>
    </source>
</evidence>